<dbReference type="Proteomes" id="UP000564573">
    <property type="component" value="Unassembled WGS sequence"/>
</dbReference>
<gene>
    <name evidence="2" type="ORF">FB384_004894</name>
</gene>
<dbReference type="AlphaFoldDB" id="A0A839Y205"/>
<name>A0A839Y205_9PSEU</name>
<dbReference type="EMBL" id="JACIBS010000009">
    <property type="protein sequence ID" value="MBB3665935.1"/>
    <property type="molecule type" value="Genomic_DNA"/>
</dbReference>
<accession>A0A839Y205</accession>
<organism evidence="2 3">
    <name type="scientific">Prauserella sediminis</name>
    <dbReference type="NCBI Taxonomy" id="577680"/>
    <lineage>
        <taxon>Bacteria</taxon>
        <taxon>Bacillati</taxon>
        <taxon>Actinomycetota</taxon>
        <taxon>Actinomycetes</taxon>
        <taxon>Pseudonocardiales</taxon>
        <taxon>Pseudonocardiaceae</taxon>
        <taxon>Prauserella</taxon>
        <taxon>Prauserella salsuginis group</taxon>
    </lineage>
</organism>
<feature type="region of interest" description="Disordered" evidence="1">
    <location>
        <begin position="153"/>
        <end position="178"/>
    </location>
</feature>
<protein>
    <submittedName>
        <fullName evidence="2">Uncharacterized protein</fullName>
    </submittedName>
</protein>
<reference evidence="2 3" key="1">
    <citation type="submission" date="2020-08" db="EMBL/GenBank/DDBJ databases">
        <title>Sequencing the genomes of 1000 actinobacteria strains.</title>
        <authorList>
            <person name="Klenk H.-P."/>
        </authorList>
    </citation>
    <scope>NUCLEOTIDE SEQUENCE [LARGE SCALE GENOMIC DNA]</scope>
    <source>
        <strain evidence="2 3">DSM 45267</strain>
    </source>
</reference>
<evidence type="ECO:0000313" key="2">
    <source>
        <dbReference type="EMBL" id="MBB3665935.1"/>
    </source>
</evidence>
<proteinExistence type="predicted"/>
<dbReference type="RefSeq" id="WP_183787135.1">
    <property type="nucleotide sequence ID" value="NZ_JACIBS010000009.1"/>
</dbReference>
<sequence>MRAADRRLGPPAQLPITFAVDDDTYTLPELDTRTILDALVLDPPGCWWHLIPTQLDGDGPERLWLRLRDPDDPFDLDDLENVAETVLGDLCGMDLYAATRLAGSVYGNWMIFDGWSYTRGVDPLAQPIGRLLSAAYYWRRSLCTKDTELGRLDHEIWGPPPPRTMSGKPRDPAPASWSDEVEANSFMQAMAQIGRG</sequence>
<evidence type="ECO:0000256" key="1">
    <source>
        <dbReference type="SAM" id="MobiDB-lite"/>
    </source>
</evidence>
<evidence type="ECO:0000313" key="3">
    <source>
        <dbReference type="Proteomes" id="UP000564573"/>
    </source>
</evidence>
<comment type="caution">
    <text evidence="2">The sequence shown here is derived from an EMBL/GenBank/DDBJ whole genome shotgun (WGS) entry which is preliminary data.</text>
</comment>
<keyword evidence="3" id="KW-1185">Reference proteome</keyword>